<evidence type="ECO:0000313" key="5">
    <source>
        <dbReference type="Proteomes" id="UP000184052"/>
    </source>
</evidence>
<dbReference type="InterPro" id="IPR029061">
    <property type="entry name" value="THDP-binding"/>
</dbReference>
<evidence type="ECO:0000313" key="4">
    <source>
        <dbReference type="EMBL" id="SHI42723.1"/>
    </source>
</evidence>
<sequence length="352" mass="39250">MDKQLMKGNEAIAEAAVRAGCKFFAGYPITPQSEILEYLSWRMPEENGVFIQSESELAGISMVYGAAATGFRTMTSSSGPGYSLLQEGISYIASAELPCLIVDVMRYGSGLGDIFVGQSDYWQAVKNGGHGDYRSIVYAPSSVQEAADFVRMGFEKAEKYRNPVTLLSDASIGQMMEPVKFPEIIEHDPDQYDWTASGKGERKFNRITSVMYYMDDYDDHIARKYKDIEENEQLWEDFHTEDAEYVMVAYGISSRVCIEVVETLRKEGIKVGLIRPISLYPFPVKAFENINDAKALISVEMTKLNQMAEDVALASRMKVPVYGITGGTEFYEAEDVISSVIDIINGNAKEVI</sequence>
<dbReference type="NCBIfam" id="NF005507">
    <property type="entry name" value="PRK07119.1"/>
    <property type="match status" value="1"/>
</dbReference>
<keyword evidence="5" id="KW-1185">Reference proteome</keyword>
<dbReference type="PANTHER" id="PTHR43088">
    <property type="entry name" value="SUBUNIT OF PYRUVATE:FLAVODOXIN OXIDOREDUCTASE-RELATED"/>
    <property type="match status" value="1"/>
</dbReference>
<dbReference type="Gene3D" id="3.40.50.970">
    <property type="match status" value="1"/>
</dbReference>
<dbReference type="InterPro" id="IPR002880">
    <property type="entry name" value="Pyrv_Fd/Flavodoxin_OxRdtase_N"/>
</dbReference>
<dbReference type="SUPFAM" id="SSF52518">
    <property type="entry name" value="Thiamin diphosphate-binding fold (THDP-binding)"/>
    <property type="match status" value="1"/>
</dbReference>
<feature type="domain" description="Pyruvate flavodoxin/ferredoxin oxidoreductase pyrimidine binding" evidence="2">
    <location>
        <begin position="14"/>
        <end position="184"/>
    </location>
</feature>
<protein>
    <submittedName>
        <fullName evidence="4">2-oxoglutarate ferredoxin oxidoreductase subunit alpha</fullName>
    </submittedName>
</protein>
<gene>
    <name evidence="4" type="ORF">SAMN02745751_00326</name>
</gene>
<dbReference type="STRING" id="1121476.SAMN02745751_00326"/>
<dbReference type="InterPro" id="IPR009014">
    <property type="entry name" value="Transketo_C/PFOR_II"/>
</dbReference>
<feature type="domain" description="Pyruvate:ferredoxin oxidoreductase core" evidence="3">
    <location>
        <begin position="243"/>
        <end position="327"/>
    </location>
</feature>
<dbReference type="SUPFAM" id="SSF52922">
    <property type="entry name" value="TK C-terminal domain-like"/>
    <property type="match status" value="1"/>
</dbReference>
<dbReference type="InterPro" id="IPR033412">
    <property type="entry name" value="PFOR_II"/>
</dbReference>
<dbReference type="Gene3D" id="3.40.50.920">
    <property type="match status" value="1"/>
</dbReference>
<dbReference type="GO" id="GO:0016491">
    <property type="term" value="F:oxidoreductase activity"/>
    <property type="evidence" value="ECO:0007669"/>
    <property type="project" value="UniProtKB-KW"/>
</dbReference>
<dbReference type="RefSeq" id="WP_073046078.1">
    <property type="nucleotide sequence ID" value="NZ_FQZL01000004.1"/>
</dbReference>
<dbReference type="Pfam" id="PF01855">
    <property type="entry name" value="POR_N"/>
    <property type="match status" value="1"/>
</dbReference>
<keyword evidence="1" id="KW-0560">Oxidoreductase</keyword>
<dbReference type="Proteomes" id="UP000184052">
    <property type="component" value="Unassembled WGS sequence"/>
</dbReference>
<dbReference type="PANTHER" id="PTHR43088:SF1">
    <property type="entry name" value="SUBUNIT OF PYRUVATE:FLAVODOXIN OXIDOREDUCTASE"/>
    <property type="match status" value="1"/>
</dbReference>
<evidence type="ECO:0000259" key="3">
    <source>
        <dbReference type="Pfam" id="PF17147"/>
    </source>
</evidence>
<proteinExistence type="predicted"/>
<dbReference type="AlphaFoldDB" id="A0A1M6B2P2"/>
<dbReference type="CDD" id="cd07034">
    <property type="entry name" value="TPP_PYR_PFOR_IOR-alpha_like"/>
    <property type="match status" value="1"/>
</dbReference>
<evidence type="ECO:0000256" key="1">
    <source>
        <dbReference type="ARBA" id="ARBA00023002"/>
    </source>
</evidence>
<dbReference type="EMBL" id="FQZL01000004">
    <property type="protein sequence ID" value="SHI42723.1"/>
    <property type="molecule type" value="Genomic_DNA"/>
</dbReference>
<dbReference type="Pfam" id="PF17147">
    <property type="entry name" value="PFOR_II"/>
    <property type="match status" value="1"/>
</dbReference>
<reference evidence="4 5" key="1">
    <citation type="submission" date="2016-11" db="EMBL/GenBank/DDBJ databases">
        <authorList>
            <person name="Jaros S."/>
            <person name="Januszkiewicz K."/>
            <person name="Wedrychowicz H."/>
        </authorList>
    </citation>
    <scope>NUCLEOTIDE SEQUENCE [LARGE SCALE GENOMIC DNA]</scope>
    <source>
        <strain evidence="4 5">DSM 17477</strain>
    </source>
</reference>
<evidence type="ECO:0000259" key="2">
    <source>
        <dbReference type="Pfam" id="PF01855"/>
    </source>
</evidence>
<dbReference type="InterPro" id="IPR052368">
    <property type="entry name" value="2-oxoacid_oxidoreductase"/>
</dbReference>
<accession>A0A1M6B2P2</accession>
<organism evidence="4 5">
    <name type="scientific">Dethiosulfatibacter aminovorans DSM 17477</name>
    <dbReference type="NCBI Taxonomy" id="1121476"/>
    <lineage>
        <taxon>Bacteria</taxon>
        <taxon>Bacillati</taxon>
        <taxon>Bacillota</taxon>
        <taxon>Tissierellia</taxon>
        <taxon>Dethiosulfatibacter</taxon>
    </lineage>
</organism>
<name>A0A1M6B2P2_9FIRM</name>